<organism evidence="2 3">
    <name type="scientific">Aspergillus neoniger (strain CBS 115656)</name>
    <dbReference type="NCBI Taxonomy" id="1448310"/>
    <lineage>
        <taxon>Eukaryota</taxon>
        <taxon>Fungi</taxon>
        <taxon>Dikarya</taxon>
        <taxon>Ascomycota</taxon>
        <taxon>Pezizomycotina</taxon>
        <taxon>Eurotiomycetes</taxon>
        <taxon>Eurotiomycetidae</taxon>
        <taxon>Eurotiales</taxon>
        <taxon>Aspergillaceae</taxon>
        <taxon>Aspergillus</taxon>
        <taxon>Aspergillus subgen. Circumdati</taxon>
    </lineage>
</organism>
<sequence length="366" mass="41722">MKSSLLKKRKLSMQANPPEQEKENSEKSSAKKLGKVERFQLPSSPEEWQDLVENAKLEALTIKTLPTEMFGSASQASDKQYLMLRCYSPEIVHPTEFSNHMSKFGFSKNMLRDATSLLDQSRDWAGYIRTLQEHISIRELRESHADHWPGSFMAAKRLQEQTATVQGTHDLYSHANNQKSAKCRDAEDEATPNAALIVLLQEITHIVERRDFEWVLNRAGFLADFGDGRRYRAFTDGVLRSTSDFKVFSITEVKRAFRSHPVIIQEACEIAALMMTSPESAVFEDHFLLVSQDRHQIFLTFVKYEKELENYYRNNEACDKFLILETFGPYDAEDPGCVVELAKVIIAAIWIVKGSLSSGAVLQNQT</sequence>
<gene>
    <name evidence="2" type="ORF">BO87DRAFT_393615</name>
</gene>
<protein>
    <submittedName>
        <fullName evidence="2">Uncharacterized protein</fullName>
    </submittedName>
</protein>
<name>A0A318YUT8_ASPNB</name>
<dbReference type="EMBL" id="KZ821448">
    <property type="protein sequence ID" value="PYH38159.1"/>
    <property type="molecule type" value="Genomic_DNA"/>
</dbReference>
<dbReference type="GeneID" id="37127526"/>
<proteinExistence type="predicted"/>
<evidence type="ECO:0000256" key="1">
    <source>
        <dbReference type="SAM" id="MobiDB-lite"/>
    </source>
</evidence>
<feature type="compositionally biased region" description="Basic residues" evidence="1">
    <location>
        <begin position="1"/>
        <end position="11"/>
    </location>
</feature>
<evidence type="ECO:0000313" key="3">
    <source>
        <dbReference type="Proteomes" id="UP000247647"/>
    </source>
</evidence>
<feature type="compositionally biased region" description="Basic and acidic residues" evidence="1">
    <location>
        <begin position="19"/>
        <end position="38"/>
    </location>
</feature>
<dbReference type="OrthoDB" id="3508621at2759"/>
<dbReference type="Proteomes" id="UP000247647">
    <property type="component" value="Unassembled WGS sequence"/>
</dbReference>
<dbReference type="RefSeq" id="XP_025483637.1">
    <property type="nucleotide sequence ID" value="XM_025625070.1"/>
</dbReference>
<reference evidence="2" key="1">
    <citation type="submission" date="2016-12" db="EMBL/GenBank/DDBJ databases">
        <title>The genomes of Aspergillus section Nigri reveals drivers in fungal speciation.</title>
        <authorList>
            <consortium name="DOE Joint Genome Institute"/>
            <person name="Vesth T.C."/>
            <person name="Nybo J."/>
            <person name="Theobald S."/>
            <person name="Brandl J."/>
            <person name="Frisvad J.C."/>
            <person name="Nielsen K.F."/>
            <person name="Lyhne E.K."/>
            <person name="Kogle M.E."/>
            <person name="Kuo A."/>
            <person name="Riley R."/>
            <person name="Clum A."/>
            <person name="Nolan M."/>
            <person name="Lipzen A."/>
            <person name="Salamov A."/>
            <person name="Henrissat B."/>
            <person name="Wiebenga A."/>
            <person name="De Vries R.P."/>
            <person name="Grigoriev I.V."/>
            <person name="Mortensen U.H."/>
            <person name="Andersen M.R."/>
            <person name="Baker S.E."/>
        </authorList>
    </citation>
    <scope>NUCLEOTIDE SEQUENCE [LARGE SCALE GENOMIC DNA]</scope>
    <source>
        <strain evidence="2">CBS 115656</strain>
    </source>
</reference>
<dbReference type="AlphaFoldDB" id="A0A318YUT8"/>
<accession>A0A318YUT8</accession>
<feature type="region of interest" description="Disordered" evidence="1">
    <location>
        <begin position="1"/>
        <end position="41"/>
    </location>
</feature>
<evidence type="ECO:0000313" key="2">
    <source>
        <dbReference type="EMBL" id="PYH38159.1"/>
    </source>
</evidence>
<keyword evidence="3" id="KW-1185">Reference proteome</keyword>